<accession>X1SMT9</accession>
<dbReference type="PANTHER" id="PTHR48207">
    <property type="entry name" value="SUCCINATE--HYDROXYMETHYLGLUTARATE COA-TRANSFERASE"/>
    <property type="match status" value="1"/>
</dbReference>
<reference evidence="2" key="1">
    <citation type="journal article" date="2014" name="Front. Microbiol.">
        <title>High frequency of phylogenetically diverse reductive dehalogenase-homologous genes in deep subseafloor sedimentary metagenomes.</title>
        <authorList>
            <person name="Kawai M."/>
            <person name="Futagami T."/>
            <person name="Toyoda A."/>
            <person name="Takaki Y."/>
            <person name="Nishi S."/>
            <person name="Hori S."/>
            <person name="Arai W."/>
            <person name="Tsubouchi T."/>
            <person name="Morono Y."/>
            <person name="Uchiyama I."/>
            <person name="Ito T."/>
            <person name="Fujiyama A."/>
            <person name="Inagaki F."/>
            <person name="Takami H."/>
        </authorList>
    </citation>
    <scope>NUCLEOTIDE SEQUENCE</scope>
    <source>
        <strain evidence="2">Expedition CK06-06</strain>
    </source>
</reference>
<sequence length="84" mass="9161">MKVADENDSLLKGIRVLDLADEKASFCSKLLADMGASVIKVEKPGGDASRGIGPFLNDTPHPEKSLFFWYHNTNKRGITLNLGT</sequence>
<dbReference type="InterPro" id="IPR050483">
    <property type="entry name" value="CoA-transferase_III_domain"/>
</dbReference>
<protein>
    <recommendedName>
        <fullName evidence="3">CoA transferase</fullName>
    </recommendedName>
</protein>
<dbReference type="PANTHER" id="PTHR48207:SF3">
    <property type="entry name" value="SUCCINATE--HYDROXYMETHYLGLUTARATE COA-TRANSFERASE"/>
    <property type="match status" value="1"/>
</dbReference>
<dbReference type="InterPro" id="IPR003673">
    <property type="entry name" value="CoA-Trfase_fam_III"/>
</dbReference>
<evidence type="ECO:0000256" key="1">
    <source>
        <dbReference type="ARBA" id="ARBA00022679"/>
    </source>
</evidence>
<feature type="non-terminal residue" evidence="2">
    <location>
        <position position="84"/>
    </location>
</feature>
<name>X1SMT9_9ZZZZ</name>
<dbReference type="AlphaFoldDB" id="X1SMT9"/>
<evidence type="ECO:0008006" key="3">
    <source>
        <dbReference type="Google" id="ProtNLM"/>
    </source>
</evidence>
<dbReference type="GO" id="GO:0008410">
    <property type="term" value="F:CoA-transferase activity"/>
    <property type="evidence" value="ECO:0007669"/>
    <property type="project" value="TreeGrafter"/>
</dbReference>
<keyword evidence="1" id="KW-0808">Transferase</keyword>
<evidence type="ECO:0000313" key="2">
    <source>
        <dbReference type="EMBL" id="GAI76675.1"/>
    </source>
</evidence>
<dbReference type="EMBL" id="BARW01014516">
    <property type="protein sequence ID" value="GAI76675.1"/>
    <property type="molecule type" value="Genomic_DNA"/>
</dbReference>
<dbReference type="SUPFAM" id="SSF89796">
    <property type="entry name" value="CoA-transferase family III (CaiB/BaiF)"/>
    <property type="match status" value="1"/>
</dbReference>
<proteinExistence type="predicted"/>
<organism evidence="2">
    <name type="scientific">marine sediment metagenome</name>
    <dbReference type="NCBI Taxonomy" id="412755"/>
    <lineage>
        <taxon>unclassified sequences</taxon>
        <taxon>metagenomes</taxon>
        <taxon>ecological metagenomes</taxon>
    </lineage>
</organism>
<comment type="caution">
    <text evidence="2">The sequence shown here is derived from an EMBL/GenBank/DDBJ whole genome shotgun (WGS) entry which is preliminary data.</text>
</comment>
<dbReference type="InterPro" id="IPR023606">
    <property type="entry name" value="CoA-Trfase_III_dom_1_sf"/>
</dbReference>
<dbReference type="Pfam" id="PF02515">
    <property type="entry name" value="CoA_transf_3"/>
    <property type="match status" value="1"/>
</dbReference>
<gene>
    <name evidence="2" type="ORF">S12H4_25708</name>
</gene>
<dbReference type="Gene3D" id="3.40.50.10540">
    <property type="entry name" value="Crotonobetainyl-coa:carnitine coa-transferase, domain 1"/>
    <property type="match status" value="1"/>
</dbReference>